<name>A0AAW9QWH1_9CHRO</name>
<dbReference type="Pfam" id="PF01041">
    <property type="entry name" value="DegT_DnrJ_EryC1"/>
    <property type="match status" value="1"/>
</dbReference>
<dbReference type="InterPro" id="IPR015424">
    <property type="entry name" value="PyrdxlP-dep_Trfase"/>
</dbReference>
<evidence type="ECO:0000256" key="4">
    <source>
        <dbReference type="PIRSR" id="PIRSR000390-2"/>
    </source>
</evidence>
<feature type="modified residue" description="N6-(pyridoxal phosphate)lysine" evidence="4">
    <location>
        <position position="198"/>
    </location>
</feature>
<dbReference type="GO" id="GO:0030170">
    <property type="term" value="F:pyridoxal phosphate binding"/>
    <property type="evidence" value="ECO:0007669"/>
    <property type="project" value="TreeGrafter"/>
</dbReference>
<dbReference type="SUPFAM" id="SSF53383">
    <property type="entry name" value="PLP-dependent transferases"/>
    <property type="match status" value="1"/>
</dbReference>
<dbReference type="AlphaFoldDB" id="A0AAW9QWH1"/>
<dbReference type="PANTHER" id="PTHR30244">
    <property type="entry name" value="TRANSAMINASE"/>
    <property type="match status" value="1"/>
</dbReference>
<dbReference type="GO" id="GO:0000271">
    <property type="term" value="P:polysaccharide biosynthetic process"/>
    <property type="evidence" value="ECO:0007669"/>
    <property type="project" value="TreeGrafter"/>
</dbReference>
<sequence>MRIEDLAIFGGTPAFTEKLYVGRPNIGNRERFLELVNDLLDRRWFSNQGPYVQQLEREIAGKLGVKHCIVMCNGTIALEIAIRALGLTGEVIVPSFTFIATAHALQWQKITPVFCDIDPVTHTLNPWRVEAMITPRTTGIIGVHLWGQPCQIETLDRIAKQHDLKLMFDASHAFGCSYRGRSIGNFGDIEVFSFHATKFVNTFEGGAVVTNNDELAEKIRLMKNFGFSGYDNVVYIGTNGKMSEISAAMGLTSLESLDRFIEVNRNNYRAYRQELAGLSGISLYTYDETEECNYQYVVLEVDEDRTNINRDRLLEVLHAENIIARRYFYPGCHRMEPYRSYFPHAGLLLPETEKITKKVLVMPTGTAVNSQDIHKICQILKVSIERGIEVDKRIQSGSLSVSPKPA</sequence>
<comment type="similarity">
    <text evidence="2 5">Belongs to the DegT/DnrJ/EryC1 family.</text>
</comment>
<evidence type="ECO:0000313" key="7">
    <source>
        <dbReference type="Proteomes" id="UP001328733"/>
    </source>
</evidence>
<dbReference type="InterPro" id="IPR015421">
    <property type="entry name" value="PyrdxlP-dep_Trfase_major"/>
</dbReference>
<dbReference type="InterPro" id="IPR000653">
    <property type="entry name" value="DegT/StrS_aminotransferase"/>
</dbReference>
<dbReference type="CDD" id="cd00616">
    <property type="entry name" value="AHBA_syn"/>
    <property type="match status" value="1"/>
</dbReference>
<dbReference type="Proteomes" id="UP001328733">
    <property type="component" value="Unassembled WGS sequence"/>
</dbReference>
<accession>A0AAW9QWH1</accession>
<evidence type="ECO:0000256" key="5">
    <source>
        <dbReference type="RuleBase" id="RU004508"/>
    </source>
</evidence>
<reference evidence="6 7" key="1">
    <citation type="submission" date="2024-01" db="EMBL/GenBank/DDBJ databases">
        <title>Genomic insights into the taxonomy and metabolism of the cyanobacterium Pannus brasiliensis CCIBt3594.</title>
        <authorList>
            <person name="Machado M."/>
            <person name="Botero N.B."/>
            <person name="Andreote A.P.D."/>
            <person name="Feitosa A.M.T."/>
            <person name="Popin R."/>
            <person name="Sivonen K."/>
            <person name="Fiore M.F."/>
        </authorList>
    </citation>
    <scope>NUCLEOTIDE SEQUENCE [LARGE SCALE GENOMIC DNA]</scope>
    <source>
        <strain evidence="6 7">CCIBt3594</strain>
    </source>
</reference>
<proteinExistence type="inferred from homology"/>
<dbReference type="PANTHER" id="PTHR30244:SF9">
    <property type="entry name" value="PROTEIN RV3402C"/>
    <property type="match status" value="1"/>
</dbReference>
<feature type="active site" description="Proton acceptor" evidence="3">
    <location>
        <position position="198"/>
    </location>
</feature>
<keyword evidence="6" id="KW-0032">Aminotransferase</keyword>
<keyword evidence="6" id="KW-0808">Transferase</keyword>
<evidence type="ECO:0000256" key="2">
    <source>
        <dbReference type="ARBA" id="ARBA00037999"/>
    </source>
</evidence>
<evidence type="ECO:0000256" key="3">
    <source>
        <dbReference type="PIRSR" id="PIRSR000390-1"/>
    </source>
</evidence>
<dbReference type="Gene3D" id="3.40.640.10">
    <property type="entry name" value="Type I PLP-dependent aspartate aminotransferase-like (Major domain)"/>
    <property type="match status" value="1"/>
</dbReference>
<gene>
    <name evidence="6" type="ORF">V0288_20720</name>
</gene>
<dbReference type="InterPro" id="IPR015422">
    <property type="entry name" value="PyrdxlP-dep_Trfase_small"/>
</dbReference>
<keyword evidence="7" id="KW-1185">Reference proteome</keyword>
<organism evidence="6 7">
    <name type="scientific">Pannus brasiliensis CCIBt3594</name>
    <dbReference type="NCBI Taxonomy" id="1427578"/>
    <lineage>
        <taxon>Bacteria</taxon>
        <taxon>Bacillati</taxon>
        <taxon>Cyanobacteriota</taxon>
        <taxon>Cyanophyceae</taxon>
        <taxon>Oscillatoriophycideae</taxon>
        <taxon>Chroococcales</taxon>
        <taxon>Microcystaceae</taxon>
        <taxon>Pannus</taxon>
    </lineage>
</organism>
<dbReference type="EMBL" id="JBAFSM010000052">
    <property type="protein sequence ID" value="MEG3439564.1"/>
    <property type="molecule type" value="Genomic_DNA"/>
</dbReference>
<comment type="caution">
    <text evidence="6">The sequence shown here is derived from an EMBL/GenBank/DDBJ whole genome shotgun (WGS) entry which is preliminary data.</text>
</comment>
<dbReference type="PIRSF" id="PIRSF000390">
    <property type="entry name" value="PLP_StrS"/>
    <property type="match status" value="1"/>
</dbReference>
<evidence type="ECO:0000256" key="1">
    <source>
        <dbReference type="ARBA" id="ARBA00022898"/>
    </source>
</evidence>
<evidence type="ECO:0000313" key="6">
    <source>
        <dbReference type="EMBL" id="MEG3439564.1"/>
    </source>
</evidence>
<protein>
    <submittedName>
        <fullName evidence="6">DegT/DnrJ/EryC1/StrS family aminotransferase</fullName>
    </submittedName>
</protein>
<dbReference type="Gene3D" id="3.90.1150.10">
    <property type="entry name" value="Aspartate Aminotransferase, domain 1"/>
    <property type="match status" value="1"/>
</dbReference>
<dbReference type="GO" id="GO:0008483">
    <property type="term" value="F:transaminase activity"/>
    <property type="evidence" value="ECO:0007669"/>
    <property type="project" value="UniProtKB-KW"/>
</dbReference>
<keyword evidence="1 4" id="KW-0663">Pyridoxal phosphate</keyword>
<dbReference type="RefSeq" id="WP_332867047.1">
    <property type="nucleotide sequence ID" value="NZ_JBAFSM010000052.1"/>
</dbReference>